<dbReference type="Proteomes" id="UP000824037">
    <property type="component" value="Unassembled WGS sequence"/>
</dbReference>
<evidence type="ECO:0000259" key="1">
    <source>
        <dbReference type="Pfam" id="PF09995"/>
    </source>
</evidence>
<organism evidence="2 3">
    <name type="scientific">Candidatus Ruania gallistercoris</name>
    <dbReference type="NCBI Taxonomy" id="2838746"/>
    <lineage>
        <taxon>Bacteria</taxon>
        <taxon>Bacillati</taxon>
        <taxon>Actinomycetota</taxon>
        <taxon>Actinomycetes</taxon>
        <taxon>Micrococcales</taxon>
        <taxon>Ruaniaceae</taxon>
        <taxon>Ruania</taxon>
    </lineage>
</organism>
<comment type="caution">
    <text evidence="2">The sequence shown here is derived from an EMBL/GenBank/DDBJ whole genome shotgun (WGS) entry which is preliminary data.</text>
</comment>
<dbReference type="AlphaFoldDB" id="A0A9D2EIE9"/>
<dbReference type="GO" id="GO:0016491">
    <property type="term" value="F:oxidoreductase activity"/>
    <property type="evidence" value="ECO:0007669"/>
    <property type="project" value="InterPro"/>
</dbReference>
<reference evidence="2" key="1">
    <citation type="journal article" date="2021" name="PeerJ">
        <title>Extensive microbial diversity within the chicken gut microbiome revealed by metagenomics and culture.</title>
        <authorList>
            <person name="Gilroy R."/>
            <person name="Ravi A."/>
            <person name="Getino M."/>
            <person name="Pursley I."/>
            <person name="Horton D.L."/>
            <person name="Alikhan N.F."/>
            <person name="Baker D."/>
            <person name="Gharbi K."/>
            <person name="Hall N."/>
            <person name="Watson M."/>
            <person name="Adriaenssens E.M."/>
            <person name="Foster-Nyarko E."/>
            <person name="Jarju S."/>
            <person name="Secka A."/>
            <person name="Antonio M."/>
            <person name="Oren A."/>
            <person name="Chaudhuri R.R."/>
            <person name="La Ragione R."/>
            <person name="Hildebrand F."/>
            <person name="Pallen M.J."/>
        </authorList>
    </citation>
    <scope>NUCLEOTIDE SEQUENCE</scope>
    <source>
        <strain evidence="2">ChiGjej4B4-7305</strain>
    </source>
</reference>
<sequence>MSPVASARAKLARSLRDRVAGPQAERRSQAIWLAPGERRFAPDAPICRVQGHAAMYPGGIRALLLQSLHPLAMAGVGEHSGYRDDPWGRLQRTSEFLAMTTFGPVDSAERMIDKINRIHEMVSGTDRQGRPYSATDPHLLEWVHVAEIDSFLAAHQRYARVPLTPGEADEYVDQAAYVATRLGIPDPPRTVTDLQRALATFRPELETTPGALDVVRFLLREPPLPRAARPGFGLLAAGAVGLLPGYAREMLGLRLRGPLRRVDTSVMRRIALPLGGLGTAAVGWATGDPGEIRNQPGSVAPVTPG</sequence>
<evidence type="ECO:0000313" key="3">
    <source>
        <dbReference type="Proteomes" id="UP000824037"/>
    </source>
</evidence>
<dbReference type="PANTHER" id="PTHR36151:SF3">
    <property type="entry name" value="ER-BOUND OXYGENASE MPAB_MPAB'_RUBBER OXYGENASE CATALYTIC DOMAIN-CONTAINING PROTEIN"/>
    <property type="match status" value="1"/>
</dbReference>
<dbReference type="Pfam" id="PF09995">
    <property type="entry name" value="MPAB_Lcp_cat"/>
    <property type="match status" value="1"/>
</dbReference>
<dbReference type="PANTHER" id="PTHR36151">
    <property type="entry name" value="BLR2777 PROTEIN"/>
    <property type="match status" value="1"/>
</dbReference>
<gene>
    <name evidence="2" type="ORF">H9815_19965</name>
</gene>
<dbReference type="EMBL" id="DXBY01000338">
    <property type="protein sequence ID" value="HIZ38058.1"/>
    <property type="molecule type" value="Genomic_DNA"/>
</dbReference>
<accession>A0A9D2EIE9</accession>
<dbReference type="InterPro" id="IPR018713">
    <property type="entry name" value="MPAB/Lcp_cat_dom"/>
</dbReference>
<reference evidence="2" key="2">
    <citation type="submission" date="2021-04" db="EMBL/GenBank/DDBJ databases">
        <authorList>
            <person name="Gilroy R."/>
        </authorList>
    </citation>
    <scope>NUCLEOTIDE SEQUENCE</scope>
    <source>
        <strain evidence="2">ChiGjej4B4-7305</strain>
    </source>
</reference>
<proteinExistence type="predicted"/>
<feature type="domain" description="ER-bound oxygenase mpaB/mpaB'/Rubber oxygenase catalytic" evidence="1">
    <location>
        <begin position="52"/>
        <end position="269"/>
    </location>
</feature>
<protein>
    <submittedName>
        <fullName evidence="2">DUF2236 domain-containing protein</fullName>
    </submittedName>
</protein>
<evidence type="ECO:0000313" key="2">
    <source>
        <dbReference type="EMBL" id="HIZ38058.1"/>
    </source>
</evidence>
<name>A0A9D2EIE9_9MICO</name>